<dbReference type="PROSITE" id="PS51746">
    <property type="entry name" value="PPM_2"/>
    <property type="match status" value="1"/>
</dbReference>
<evidence type="ECO:0000256" key="8">
    <source>
        <dbReference type="ARBA" id="ARBA00023211"/>
    </source>
</evidence>
<keyword evidence="8" id="KW-0464">Manganese</keyword>
<feature type="chain" id="PRO_5042877184" description="protein-serine/threonine phosphatase" evidence="11">
    <location>
        <begin position="28"/>
        <end position="403"/>
    </location>
</feature>
<evidence type="ECO:0000256" key="7">
    <source>
        <dbReference type="ARBA" id="ARBA00022912"/>
    </source>
</evidence>
<evidence type="ECO:0000259" key="12">
    <source>
        <dbReference type="PROSITE" id="PS51746"/>
    </source>
</evidence>
<comment type="similarity">
    <text evidence="9">Belongs to the PP2C family.</text>
</comment>
<dbReference type="Gene3D" id="3.60.40.10">
    <property type="entry name" value="PPM-type phosphatase domain"/>
    <property type="match status" value="1"/>
</dbReference>
<keyword evidence="5 9" id="KW-0378">Hydrolase</keyword>
<comment type="cofactor">
    <cofactor evidence="2">
        <name>Mg(2+)</name>
        <dbReference type="ChEBI" id="CHEBI:18420"/>
    </cofactor>
</comment>
<evidence type="ECO:0000256" key="11">
    <source>
        <dbReference type="SAM" id="SignalP"/>
    </source>
</evidence>
<evidence type="ECO:0000256" key="9">
    <source>
        <dbReference type="RuleBase" id="RU003465"/>
    </source>
</evidence>
<dbReference type="PANTHER" id="PTHR47992">
    <property type="entry name" value="PROTEIN PHOSPHATASE"/>
    <property type="match status" value="1"/>
</dbReference>
<dbReference type="GO" id="GO:0046872">
    <property type="term" value="F:metal ion binding"/>
    <property type="evidence" value="ECO:0007669"/>
    <property type="project" value="UniProtKB-KW"/>
</dbReference>
<dbReference type="EC" id="3.1.3.16" evidence="3"/>
<evidence type="ECO:0000256" key="4">
    <source>
        <dbReference type="ARBA" id="ARBA00022723"/>
    </source>
</evidence>
<evidence type="ECO:0000313" key="14">
    <source>
        <dbReference type="Proteomes" id="UP001359559"/>
    </source>
</evidence>
<dbReference type="Proteomes" id="UP001359559">
    <property type="component" value="Unassembled WGS sequence"/>
</dbReference>
<dbReference type="PROSITE" id="PS01032">
    <property type="entry name" value="PPM_1"/>
    <property type="match status" value="1"/>
</dbReference>
<comment type="cofactor">
    <cofactor evidence="1">
        <name>Mn(2+)</name>
        <dbReference type="ChEBI" id="CHEBI:29035"/>
    </cofactor>
</comment>
<dbReference type="CDD" id="cd00143">
    <property type="entry name" value="PP2Cc"/>
    <property type="match status" value="1"/>
</dbReference>
<feature type="signal peptide" evidence="11">
    <location>
        <begin position="1"/>
        <end position="27"/>
    </location>
</feature>
<dbReference type="Pfam" id="PF00481">
    <property type="entry name" value="PP2C"/>
    <property type="match status" value="1"/>
</dbReference>
<dbReference type="InterPro" id="IPR036457">
    <property type="entry name" value="PPM-type-like_dom_sf"/>
</dbReference>
<keyword evidence="11" id="KW-0732">Signal</keyword>
<accession>A0AAN9PC99</accession>
<keyword evidence="14" id="KW-1185">Reference proteome</keyword>
<dbReference type="SMART" id="SM00332">
    <property type="entry name" value="PP2Cc"/>
    <property type="match status" value="1"/>
</dbReference>
<evidence type="ECO:0000256" key="5">
    <source>
        <dbReference type="ARBA" id="ARBA00022801"/>
    </source>
</evidence>
<dbReference type="FunFam" id="3.60.40.10:FF:000041">
    <property type="entry name" value="Protein phosphatase 2C 51"/>
    <property type="match status" value="1"/>
</dbReference>
<name>A0AAN9PC99_CLITE</name>
<reference evidence="13 14" key="1">
    <citation type="submission" date="2024-01" db="EMBL/GenBank/DDBJ databases">
        <title>The genomes of 5 underutilized Papilionoideae crops provide insights into root nodulation and disease resistance.</title>
        <authorList>
            <person name="Yuan L."/>
        </authorList>
    </citation>
    <scope>NUCLEOTIDE SEQUENCE [LARGE SCALE GENOMIC DNA]</scope>
    <source>
        <strain evidence="13">LY-2023</strain>
        <tissue evidence="13">Leaf</tissue>
    </source>
</reference>
<keyword evidence="6" id="KW-0460">Magnesium</keyword>
<evidence type="ECO:0000256" key="2">
    <source>
        <dbReference type="ARBA" id="ARBA00001946"/>
    </source>
</evidence>
<evidence type="ECO:0000256" key="10">
    <source>
        <dbReference type="SAM" id="MobiDB-lite"/>
    </source>
</evidence>
<evidence type="ECO:0000313" key="13">
    <source>
        <dbReference type="EMBL" id="KAK7293523.1"/>
    </source>
</evidence>
<evidence type="ECO:0000256" key="3">
    <source>
        <dbReference type="ARBA" id="ARBA00013081"/>
    </source>
</evidence>
<dbReference type="InterPro" id="IPR000222">
    <property type="entry name" value="PP2C_BS"/>
</dbReference>
<keyword evidence="7 9" id="KW-0904">Protein phosphatase</keyword>
<dbReference type="GO" id="GO:0004722">
    <property type="term" value="F:protein serine/threonine phosphatase activity"/>
    <property type="evidence" value="ECO:0007669"/>
    <property type="project" value="UniProtKB-EC"/>
</dbReference>
<dbReference type="SUPFAM" id="SSF81606">
    <property type="entry name" value="PP2C-like"/>
    <property type="match status" value="1"/>
</dbReference>
<keyword evidence="4" id="KW-0479">Metal-binding</keyword>
<comment type="caution">
    <text evidence="13">The sequence shown here is derived from an EMBL/GenBank/DDBJ whole genome shotgun (WGS) entry which is preliminary data.</text>
</comment>
<dbReference type="EMBL" id="JAYKXN010000004">
    <property type="protein sequence ID" value="KAK7293523.1"/>
    <property type="molecule type" value="Genomic_DNA"/>
</dbReference>
<sequence length="403" mass="44277">MIFMSWRRIHIENKLRFVFCLLCSLHAQTTMENPKRHSPLRQEENVSGETVTGFKNALRRKLKIRRMKYTCQAKIPGGSPPAMEANVLVDSEVGQREIHEQVEISLSLVSSSSSSSEEEDRASSEQNDAALSHGSVSVMGSRKEMEDTVSVEMGFVGKCDFFGVYDGHGGAQVAEACRERLHRLVAEALEKRGNEVEWDWQEVMEGCFRKMDNEVADNAAIRTVGSTAVVVVVAAAEVVVANCGDCRAVMGRGGEAVDLSTDHKPDRPDELMRIEEAGGKVINWNGQRVLGVLATSRSIGDQYLRPYVIAKPEVTVTKRSSKDEFLILASDGLWDVISSEFACQIVRKCLKGKLRRVCNGVGNHHQSRAAEAATLLAEIALAKGSRDNTSVIVVELRGTVTSV</sequence>
<dbReference type="InterPro" id="IPR015655">
    <property type="entry name" value="PP2C"/>
</dbReference>
<gene>
    <name evidence="13" type="ORF">RJT34_16391</name>
</gene>
<feature type="region of interest" description="Disordered" evidence="10">
    <location>
        <begin position="109"/>
        <end position="143"/>
    </location>
</feature>
<dbReference type="InterPro" id="IPR001932">
    <property type="entry name" value="PPM-type_phosphatase-like_dom"/>
</dbReference>
<evidence type="ECO:0000256" key="1">
    <source>
        <dbReference type="ARBA" id="ARBA00001936"/>
    </source>
</evidence>
<organism evidence="13 14">
    <name type="scientific">Clitoria ternatea</name>
    <name type="common">Butterfly pea</name>
    <dbReference type="NCBI Taxonomy" id="43366"/>
    <lineage>
        <taxon>Eukaryota</taxon>
        <taxon>Viridiplantae</taxon>
        <taxon>Streptophyta</taxon>
        <taxon>Embryophyta</taxon>
        <taxon>Tracheophyta</taxon>
        <taxon>Spermatophyta</taxon>
        <taxon>Magnoliopsida</taxon>
        <taxon>eudicotyledons</taxon>
        <taxon>Gunneridae</taxon>
        <taxon>Pentapetalae</taxon>
        <taxon>rosids</taxon>
        <taxon>fabids</taxon>
        <taxon>Fabales</taxon>
        <taxon>Fabaceae</taxon>
        <taxon>Papilionoideae</taxon>
        <taxon>50 kb inversion clade</taxon>
        <taxon>NPAAA clade</taxon>
        <taxon>indigoferoid/millettioid clade</taxon>
        <taxon>Phaseoleae</taxon>
        <taxon>Clitoria</taxon>
    </lineage>
</organism>
<feature type="domain" description="PPM-type phosphatase" evidence="12">
    <location>
        <begin position="132"/>
        <end position="396"/>
    </location>
</feature>
<proteinExistence type="inferred from homology"/>
<evidence type="ECO:0000256" key="6">
    <source>
        <dbReference type="ARBA" id="ARBA00022842"/>
    </source>
</evidence>
<dbReference type="AlphaFoldDB" id="A0AAN9PC99"/>
<protein>
    <recommendedName>
        <fullName evidence="3">protein-serine/threonine phosphatase</fullName>
        <ecNumber evidence="3">3.1.3.16</ecNumber>
    </recommendedName>
</protein>